<evidence type="ECO:0000313" key="2">
    <source>
        <dbReference type="Proteomes" id="UP000007841"/>
    </source>
</evidence>
<evidence type="ECO:0000313" key="1">
    <source>
        <dbReference type="EMBL" id="AEW92146.1"/>
    </source>
</evidence>
<reference evidence="2" key="1">
    <citation type="journal article" date="2012" name="J. Bacteriol.">
        <title>Complete genome sequence of Klebsiella pneumoniae subsp. pneumoniae HS11286, a multidrug-resistant strain isolated from human sputum.</title>
        <authorList>
            <person name="Liu P."/>
            <person name="Li P."/>
            <person name="Jiang X."/>
            <person name="Bi D."/>
            <person name="Xie Y."/>
            <person name="Tai C."/>
            <person name="Deng Z."/>
            <person name="Rajakumar K."/>
            <person name="Ou H.Y."/>
        </authorList>
    </citation>
    <scope>NUCLEOTIDE SEQUENCE [LARGE SCALE GENOMIC DNA]</scope>
    <source>
        <strain evidence="2">HS11286</strain>
        <plasmid evidence="2">pKPHS2</plasmid>
    </source>
</reference>
<dbReference type="GeneID" id="11844910"/>
<name>A0A0H3GZL7_KLEPH</name>
<proteinExistence type="predicted"/>
<dbReference type="KEGG" id="kpm:KPHS_p200970"/>
<sequence>MPIATYRSVRIRLAYIFNNITTLKSILPGEKNPLSSTRPFK</sequence>
<geneLocation type="plasmid" evidence="1 2">
    <name>pKPHS2</name>
</geneLocation>
<dbReference type="HOGENOM" id="CLU_3271513_0_0_6"/>
<organism evidence="1 2">
    <name type="scientific">Klebsiella pneumoniae subsp. pneumoniae (strain HS11286)</name>
    <dbReference type="NCBI Taxonomy" id="1125630"/>
    <lineage>
        <taxon>Bacteria</taxon>
        <taxon>Pseudomonadati</taxon>
        <taxon>Pseudomonadota</taxon>
        <taxon>Gammaproteobacteria</taxon>
        <taxon>Enterobacterales</taxon>
        <taxon>Enterobacteriaceae</taxon>
        <taxon>Klebsiella/Raoultella group</taxon>
        <taxon>Klebsiella</taxon>
        <taxon>Klebsiella pneumoniae complex</taxon>
    </lineage>
</organism>
<accession>A0A0H3GZL7</accession>
<dbReference type="RefSeq" id="WP_014343492.1">
    <property type="nucleotide sequence ID" value="NC_016846.1"/>
</dbReference>
<gene>
    <name evidence="1" type="ordered locus">KPHS_p200970</name>
</gene>
<dbReference type="AlphaFoldDB" id="A0A0H3GZL7"/>
<dbReference type="EMBL" id="CP003224">
    <property type="protein sequence ID" value="AEW92146.1"/>
    <property type="molecule type" value="Genomic_DNA"/>
</dbReference>
<dbReference type="RefSeq" id="YP_005229713.1">
    <property type="nucleotide sequence ID" value="NC_016846.1"/>
</dbReference>
<dbReference type="Proteomes" id="UP000007841">
    <property type="component" value="Plasmid pKPHS2"/>
</dbReference>
<keyword evidence="2" id="KW-1185">Reference proteome</keyword>
<protein>
    <submittedName>
        <fullName evidence="1">Uncharacterized protein</fullName>
    </submittedName>
</protein>
<keyword evidence="1" id="KW-0614">Plasmid</keyword>